<feature type="domain" description="VOC" evidence="2">
    <location>
        <begin position="19"/>
        <end position="166"/>
    </location>
</feature>
<dbReference type="InterPro" id="IPR051785">
    <property type="entry name" value="MMCE/EMCE_epimerase"/>
</dbReference>
<sequence length="176" mass="19295">MAPPPPSHPPPPPEQTPHNFNHIAVSVPDAAAAAKWYTTVLGFHELRPMSTADRALHPDNAIFKIYPPDLQRVRIAYLSTGDGVGFELFEFLEPRIAEPDGRANFAADYKRGGFFHVGVTTSDVEGLATKAVAAGAKRIGETVQVFGYEAMYLEDPWGNVVELLNCSFERLMSNRG</sequence>
<protein>
    <recommendedName>
        <fullName evidence="2">VOC domain-containing protein</fullName>
    </recommendedName>
</protein>
<keyword evidence="4" id="KW-1185">Reference proteome</keyword>
<evidence type="ECO:0000313" key="3">
    <source>
        <dbReference type="EMBL" id="KFH40218.1"/>
    </source>
</evidence>
<evidence type="ECO:0000256" key="1">
    <source>
        <dbReference type="ARBA" id="ARBA00022723"/>
    </source>
</evidence>
<dbReference type="InterPro" id="IPR029068">
    <property type="entry name" value="Glyas_Bleomycin-R_OHBP_Dase"/>
</dbReference>
<dbReference type="InterPro" id="IPR037523">
    <property type="entry name" value="VOC_core"/>
</dbReference>
<evidence type="ECO:0000259" key="2">
    <source>
        <dbReference type="PROSITE" id="PS51819"/>
    </source>
</evidence>
<dbReference type="Proteomes" id="UP000029964">
    <property type="component" value="Unassembled WGS sequence"/>
</dbReference>
<organism evidence="3 4">
    <name type="scientific">Hapsidospora chrysogenum (strain ATCC 11550 / CBS 779.69 / DSM 880 / IAM 14645 / JCM 23072 / IMI 49137)</name>
    <name type="common">Acremonium chrysogenum</name>
    <dbReference type="NCBI Taxonomy" id="857340"/>
    <lineage>
        <taxon>Eukaryota</taxon>
        <taxon>Fungi</taxon>
        <taxon>Dikarya</taxon>
        <taxon>Ascomycota</taxon>
        <taxon>Pezizomycotina</taxon>
        <taxon>Sordariomycetes</taxon>
        <taxon>Hypocreomycetidae</taxon>
        <taxon>Hypocreales</taxon>
        <taxon>Bionectriaceae</taxon>
        <taxon>Hapsidospora</taxon>
    </lineage>
</organism>
<dbReference type="GO" id="GO:0046491">
    <property type="term" value="P:L-methylmalonyl-CoA metabolic process"/>
    <property type="evidence" value="ECO:0007669"/>
    <property type="project" value="TreeGrafter"/>
</dbReference>
<dbReference type="Pfam" id="PF00903">
    <property type="entry name" value="Glyoxalase"/>
    <property type="match status" value="1"/>
</dbReference>
<dbReference type="HOGENOM" id="CLU_046006_7_0_1"/>
<reference evidence="4" key="1">
    <citation type="journal article" date="2014" name="Genome Announc.">
        <title>Genome sequence and annotation of Acremonium chrysogenum, producer of the beta-lactam antibiotic cephalosporin C.</title>
        <authorList>
            <person name="Terfehr D."/>
            <person name="Dahlmann T.A."/>
            <person name="Specht T."/>
            <person name="Zadra I."/>
            <person name="Kuernsteiner H."/>
            <person name="Kueck U."/>
        </authorList>
    </citation>
    <scope>NUCLEOTIDE SEQUENCE [LARGE SCALE GENOMIC DNA]</scope>
    <source>
        <strain evidence="4">ATCC 11550 / CBS 779.69 / DSM 880 / IAM 14645 / JCM 23072 / IMI 49137</strain>
    </source>
</reference>
<dbReference type="GO" id="GO:0046872">
    <property type="term" value="F:metal ion binding"/>
    <property type="evidence" value="ECO:0007669"/>
    <property type="project" value="UniProtKB-KW"/>
</dbReference>
<dbReference type="Gene3D" id="3.10.180.10">
    <property type="entry name" value="2,3-Dihydroxybiphenyl 1,2-Dioxygenase, domain 1"/>
    <property type="match status" value="1"/>
</dbReference>
<name>A0A086SSY6_HAPC1</name>
<dbReference type="PROSITE" id="PS51819">
    <property type="entry name" value="VOC"/>
    <property type="match status" value="1"/>
</dbReference>
<dbReference type="EMBL" id="JPKY01000353">
    <property type="protein sequence ID" value="KFH40218.1"/>
    <property type="molecule type" value="Genomic_DNA"/>
</dbReference>
<dbReference type="PANTHER" id="PTHR43048:SF6">
    <property type="entry name" value="BLR8189 PROTEIN"/>
    <property type="match status" value="1"/>
</dbReference>
<evidence type="ECO:0000313" key="4">
    <source>
        <dbReference type="Proteomes" id="UP000029964"/>
    </source>
</evidence>
<gene>
    <name evidence="3" type="ORF">ACRE_091250</name>
</gene>
<dbReference type="OrthoDB" id="16820at2759"/>
<dbReference type="PANTHER" id="PTHR43048">
    <property type="entry name" value="METHYLMALONYL-COA EPIMERASE"/>
    <property type="match status" value="1"/>
</dbReference>
<dbReference type="InterPro" id="IPR004360">
    <property type="entry name" value="Glyas_Fos-R_dOase_dom"/>
</dbReference>
<dbReference type="STRING" id="857340.A0A086SSY6"/>
<dbReference type="GO" id="GO:0004493">
    <property type="term" value="F:methylmalonyl-CoA epimerase activity"/>
    <property type="evidence" value="ECO:0007669"/>
    <property type="project" value="TreeGrafter"/>
</dbReference>
<accession>A0A086SSY6</accession>
<comment type="caution">
    <text evidence="3">The sequence shown here is derived from an EMBL/GenBank/DDBJ whole genome shotgun (WGS) entry which is preliminary data.</text>
</comment>
<keyword evidence="1" id="KW-0479">Metal-binding</keyword>
<proteinExistence type="predicted"/>
<dbReference type="SUPFAM" id="SSF54593">
    <property type="entry name" value="Glyoxalase/Bleomycin resistance protein/Dihydroxybiphenyl dioxygenase"/>
    <property type="match status" value="1"/>
</dbReference>
<dbReference type="AlphaFoldDB" id="A0A086SSY6"/>